<feature type="transmembrane region" description="Helical" evidence="1">
    <location>
        <begin position="6"/>
        <end position="29"/>
    </location>
</feature>
<feature type="transmembrane region" description="Helical" evidence="1">
    <location>
        <begin position="60"/>
        <end position="78"/>
    </location>
</feature>
<dbReference type="AlphaFoldDB" id="A0A3G1KMS3"/>
<protein>
    <recommendedName>
        <fullName evidence="4">DUF1440 domain-containing protein</fullName>
    </recommendedName>
</protein>
<dbReference type="Proteomes" id="UP000323521">
    <property type="component" value="Chromosome"/>
</dbReference>
<proteinExistence type="predicted"/>
<evidence type="ECO:0000313" key="2">
    <source>
        <dbReference type="EMBL" id="ATW23781.1"/>
    </source>
</evidence>
<reference evidence="2 3" key="1">
    <citation type="submission" date="2016-10" db="EMBL/GenBank/DDBJ databases">
        <title>Complete Genome Sequence of Peptococcaceae strain DCMF.</title>
        <authorList>
            <person name="Edwards R.J."/>
            <person name="Holland S.I."/>
            <person name="Deshpande N.P."/>
            <person name="Wong Y.K."/>
            <person name="Ertan H."/>
            <person name="Manefield M."/>
            <person name="Russell T.L."/>
            <person name="Lee M.J."/>
        </authorList>
    </citation>
    <scope>NUCLEOTIDE SEQUENCE [LARGE SCALE GENOMIC DNA]</scope>
    <source>
        <strain evidence="2 3">DCMF</strain>
    </source>
</reference>
<organism evidence="2 3">
    <name type="scientific">Formimonas warabiya</name>
    <dbReference type="NCBI Taxonomy" id="1761012"/>
    <lineage>
        <taxon>Bacteria</taxon>
        <taxon>Bacillati</taxon>
        <taxon>Bacillota</taxon>
        <taxon>Clostridia</taxon>
        <taxon>Eubacteriales</taxon>
        <taxon>Peptococcaceae</taxon>
        <taxon>Candidatus Formimonas</taxon>
    </lineage>
</organism>
<gene>
    <name evidence="2" type="ORF">DCMF_02320</name>
</gene>
<keyword evidence="1" id="KW-0472">Membrane</keyword>
<accession>A0A3G1KMS3</accession>
<dbReference type="KEGG" id="fwa:DCMF_02320"/>
<evidence type="ECO:0000313" key="3">
    <source>
        <dbReference type="Proteomes" id="UP000323521"/>
    </source>
</evidence>
<evidence type="ECO:0000256" key="1">
    <source>
        <dbReference type="SAM" id="Phobius"/>
    </source>
</evidence>
<evidence type="ECO:0008006" key="4">
    <source>
        <dbReference type="Google" id="ProtNLM"/>
    </source>
</evidence>
<keyword evidence="1" id="KW-1133">Transmembrane helix</keyword>
<keyword evidence="1" id="KW-0812">Transmembrane</keyword>
<feature type="transmembrane region" description="Helical" evidence="1">
    <location>
        <begin position="90"/>
        <end position="109"/>
    </location>
</feature>
<sequence length="145" mass="15776">MLDRVMIGSIAGISGAGILALFSFVFNFLGITQIELLFLNSSIFLLEPTAHSIAGNLYGLIIHLLVGAMVGVVYIYLLPYTGTDYLIYKGIFLGAITWLIIGGVMANILNLPVKNTIIDQTIYTLLNIVFGLVTVFSVQYLKAKV</sequence>
<dbReference type="EMBL" id="CP017634">
    <property type="protein sequence ID" value="ATW23781.1"/>
    <property type="molecule type" value="Genomic_DNA"/>
</dbReference>
<feature type="transmembrane region" description="Helical" evidence="1">
    <location>
        <begin position="121"/>
        <end position="141"/>
    </location>
</feature>
<keyword evidence="3" id="KW-1185">Reference proteome</keyword>
<name>A0A3G1KMS3_FORW1</name>
<dbReference type="RefSeq" id="WP_148132948.1">
    <property type="nucleotide sequence ID" value="NZ_CP017634.1"/>
</dbReference>
<dbReference type="OrthoDB" id="1798117at2"/>